<dbReference type="GO" id="GO:0003723">
    <property type="term" value="F:RNA binding"/>
    <property type="evidence" value="ECO:0007669"/>
    <property type="project" value="TreeGrafter"/>
</dbReference>
<keyword evidence="3 4" id="KW-0687">Ribonucleoprotein</keyword>
<keyword evidence="2 4" id="KW-0689">Ribosomal protein</keyword>
<dbReference type="Proteomes" id="UP000051530">
    <property type="component" value="Unassembled WGS sequence"/>
</dbReference>
<evidence type="ECO:0000256" key="1">
    <source>
        <dbReference type="ARBA" id="ARBA00006857"/>
    </source>
</evidence>
<protein>
    <recommendedName>
        <fullName evidence="4">Ribosomal protein L15</fullName>
    </recommendedName>
</protein>
<feature type="non-terminal residue" evidence="6">
    <location>
        <position position="1"/>
    </location>
</feature>
<dbReference type="VEuPathDB" id="MicrosporidiaDB:M153_3200022245"/>
<comment type="similarity">
    <text evidence="1 4">Belongs to the eukaryotic ribosomal protein eL15 family.</text>
</comment>
<dbReference type="Gene3D" id="3.40.1120.10">
    <property type="entry name" value="Ribosomal protein l15e"/>
    <property type="match status" value="1"/>
</dbReference>
<dbReference type="Pfam" id="PF00827">
    <property type="entry name" value="Ribosomal_L15e"/>
    <property type="match status" value="1"/>
</dbReference>
<feature type="region of interest" description="Disordered" evidence="5">
    <location>
        <begin position="196"/>
        <end position="219"/>
    </location>
</feature>
<gene>
    <name evidence="6" type="ORF">M153_3200022245</name>
</gene>
<dbReference type="InterPro" id="IPR012678">
    <property type="entry name" value="Ribosomal_uL23/eL15/eS24_sf"/>
</dbReference>
<dbReference type="SUPFAM" id="SSF54189">
    <property type="entry name" value="Ribosomal proteins S24e, L23 and L15e"/>
    <property type="match status" value="1"/>
</dbReference>
<comment type="caution">
    <text evidence="6">The sequence shown here is derived from an EMBL/GenBank/DDBJ whole genome shotgun (WGS) entry which is preliminary data.</text>
</comment>
<dbReference type="InterPro" id="IPR000439">
    <property type="entry name" value="Ribosomal_eL15"/>
</dbReference>
<reference evidence="6 7" key="1">
    <citation type="submission" date="2015-07" db="EMBL/GenBank/DDBJ databases">
        <title>The genome of Pseudoloma neurophilia, a relevant intracellular parasite of the zebrafish.</title>
        <authorList>
            <person name="Ndikumana S."/>
            <person name="Pelin A."/>
            <person name="Sanders J."/>
            <person name="Corradi N."/>
        </authorList>
    </citation>
    <scope>NUCLEOTIDE SEQUENCE [LARGE SCALE GENOMIC DNA]</scope>
    <source>
        <strain evidence="6 7">MK1</strain>
    </source>
</reference>
<evidence type="ECO:0000256" key="2">
    <source>
        <dbReference type="ARBA" id="ARBA00022980"/>
    </source>
</evidence>
<dbReference type="FunFam" id="3.40.1120.10:FF:000001">
    <property type="entry name" value="Ribosomal protein L15"/>
    <property type="match status" value="1"/>
</dbReference>
<proteinExistence type="inferred from homology"/>
<evidence type="ECO:0000256" key="4">
    <source>
        <dbReference type="RuleBase" id="RU000663"/>
    </source>
</evidence>
<dbReference type="PANTHER" id="PTHR11847">
    <property type="entry name" value="RIBOSOMAL PROTEIN L15"/>
    <property type="match status" value="1"/>
</dbReference>
<evidence type="ECO:0000313" key="6">
    <source>
        <dbReference type="EMBL" id="KRH95070.1"/>
    </source>
</evidence>
<dbReference type="PANTHER" id="PTHR11847:SF4">
    <property type="entry name" value="LARGE RIBOSOMAL SUBUNIT PROTEIN EL15"/>
    <property type="match status" value="1"/>
</dbReference>
<dbReference type="EMBL" id="LGUB01000007">
    <property type="protein sequence ID" value="KRH95070.1"/>
    <property type="molecule type" value="Genomic_DNA"/>
</dbReference>
<sequence>LKISHYQIFSRFLQNLRFLKNYFSAPSEMPATDYLEAFRHNKQSDVCRYLSRIRMWEFRQRPSIHRAEVPTHPDKARKYGYKSKAGFYIFRFRVKRGGRPRKADDGNTHGKPSKSGIYQRKPNKNLQAIGEIRLGRKLGNLRMLGSYWVAEDREYKVYEAVMVNPMEPAIRNSGKLNWICKDTMKHRECRGLTPAARKSRGLGKGHRFNQTNGGSKSAAWRKRNTLSLLRYR</sequence>
<dbReference type="OrthoDB" id="10255148at2759"/>
<dbReference type="GO" id="GO:0002181">
    <property type="term" value="P:cytoplasmic translation"/>
    <property type="evidence" value="ECO:0007669"/>
    <property type="project" value="TreeGrafter"/>
</dbReference>
<organism evidence="6 7">
    <name type="scientific">Pseudoloma neurophilia</name>
    <dbReference type="NCBI Taxonomy" id="146866"/>
    <lineage>
        <taxon>Eukaryota</taxon>
        <taxon>Fungi</taxon>
        <taxon>Fungi incertae sedis</taxon>
        <taxon>Microsporidia</taxon>
        <taxon>Pseudoloma</taxon>
    </lineage>
</organism>
<dbReference type="AlphaFoldDB" id="A0A0R0M653"/>
<accession>A0A0R0M653</accession>
<evidence type="ECO:0000313" key="7">
    <source>
        <dbReference type="Proteomes" id="UP000051530"/>
    </source>
</evidence>
<dbReference type="GO" id="GO:0003735">
    <property type="term" value="F:structural constituent of ribosome"/>
    <property type="evidence" value="ECO:0007669"/>
    <property type="project" value="InterPro"/>
</dbReference>
<name>A0A0R0M653_9MICR</name>
<dbReference type="SMART" id="SM01384">
    <property type="entry name" value="Ribosomal_L15e"/>
    <property type="match status" value="1"/>
</dbReference>
<evidence type="ECO:0000256" key="3">
    <source>
        <dbReference type="ARBA" id="ARBA00023274"/>
    </source>
</evidence>
<keyword evidence="7" id="KW-1185">Reference proteome</keyword>
<feature type="region of interest" description="Disordered" evidence="5">
    <location>
        <begin position="98"/>
        <end position="122"/>
    </location>
</feature>
<feature type="compositionally biased region" description="Basic residues" evidence="5">
    <location>
        <begin position="197"/>
        <end position="207"/>
    </location>
</feature>
<dbReference type="InterPro" id="IPR024794">
    <property type="entry name" value="Rbsml_eL15_core_dom_sf"/>
</dbReference>
<dbReference type="GO" id="GO:0022625">
    <property type="term" value="C:cytosolic large ribosomal subunit"/>
    <property type="evidence" value="ECO:0007669"/>
    <property type="project" value="TreeGrafter"/>
</dbReference>
<evidence type="ECO:0000256" key="5">
    <source>
        <dbReference type="SAM" id="MobiDB-lite"/>
    </source>
</evidence>